<feature type="domain" description="Peptidase C-terminal archaeal/bacterial" evidence="1">
    <location>
        <begin position="207"/>
        <end position="274"/>
    </location>
</feature>
<proteinExistence type="predicted"/>
<dbReference type="Gene3D" id="2.60.120.380">
    <property type="match status" value="3"/>
</dbReference>
<dbReference type="InterPro" id="IPR007280">
    <property type="entry name" value="Peptidase_C_arc/bac"/>
</dbReference>
<reference evidence="2" key="1">
    <citation type="submission" date="2020-02" db="EMBL/GenBank/DDBJ databases">
        <authorList>
            <person name="Meier V. D."/>
        </authorList>
    </citation>
    <scope>NUCLEOTIDE SEQUENCE</scope>
    <source>
        <strain evidence="2">AVDCRST_MAG68</strain>
    </source>
</reference>
<organism evidence="2">
    <name type="scientific">uncultured Gemmatimonadota bacterium</name>
    <dbReference type="NCBI Taxonomy" id="203437"/>
    <lineage>
        <taxon>Bacteria</taxon>
        <taxon>Pseudomonadati</taxon>
        <taxon>Gemmatimonadota</taxon>
        <taxon>environmental samples</taxon>
    </lineage>
</organism>
<evidence type="ECO:0000313" key="2">
    <source>
        <dbReference type="EMBL" id="CAA9367658.1"/>
    </source>
</evidence>
<gene>
    <name evidence="2" type="ORF">AVDCRST_MAG68-5024</name>
</gene>
<evidence type="ECO:0000259" key="1">
    <source>
        <dbReference type="Pfam" id="PF04151"/>
    </source>
</evidence>
<sequence>MPLCLCVIQLFSFDGRTLDCRCCPARTSIRPHMLRLSFLAAAGIALALPLHAQTPLRAGQTVRGELTASDPKADDGSHYDVYTYRGRGGESVTFTLRSSGFDSYLAFGRMAGGEFTAQTEDDDSGGGTDARLTVTLRADGEYVVRATSMSGGETGAYTLTAEAGAARPRTPATPAAAPAGTLRMGQTVSGALSATDPRLPDDNTHFDLWRFTGRAGQRVEVVMKSAAFDSYMAVGRMKGGELEVLGSDDDGAGGNDARVRVTLPADGEYLVRANSLTEGETGAYTLTLGMAPALPPAPRPTAIRAGQTVSGRLAQGDALAGDESYYDAWVYEGRAGERLRITLRSTDFDAFLSVGQGLGESFDDLQTDDDGAGGTDAQVEITLPRAGTYVIRANTLAADETGAYTLTVTRL</sequence>
<dbReference type="EMBL" id="CADCTW010000229">
    <property type="protein sequence ID" value="CAA9367658.1"/>
    <property type="molecule type" value="Genomic_DNA"/>
</dbReference>
<name>A0A6J4MUG8_9BACT</name>
<protein>
    <recommendedName>
        <fullName evidence="1">Peptidase C-terminal archaeal/bacterial domain-containing protein</fullName>
    </recommendedName>
</protein>
<dbReference type="AlphaFoldDB" id="A0A6J4MUG8"/>
<accession>A0A6J4MUG8</accession>
<dbReference type="Pfam" id="PF04151">
    <property type="entry name" value="PPC"/>
    <property type="match status" value="1"/>
</dbReference>